<reference evidence="16 18" key="2">
    <citation type="submission" date="2023-03" db="EMBL/GenBank/DDBJ databases">
        <title>Comparative genome and transcriptome analysis combination mining strategies for increasing vitamin B12 production of Ensifer adhaerens strain.</title>
        <authorList>
            <person name="Yongheng L."/>
        </authorList>
    </citation>
    <scope>NUCLEOTIDE SEQUENCE [LARGE SCALE GENOMIC DNA]</scope>
    <source>
        <strain evidence="16 18">Casida A-T305</strain>
    </source>
</reference>
<evidence type="ECO:0000256" key="9">
    <source>
        <dbReference type="ARBA" id="ARBA00023316"/>
    </source>
</evidence>
<keyword evidence="5 10" id="KW-0067">ATP-binding</keyword>
<feature type="domain" description="Mur ligase central" evidence="14">
    <location>
        <begin position="112"/>
        <end position="302"/>
    </location>
</feature>
<feature type="binding site" evidence="10">
    <location>
        <begin position="114"/>
        <end position="120"/>
    </location>
    <ligand>
        <name>ATP</name>
        <dbReference type="ChEBI" id="CHEBI:30616"/>
    </ligand>
</feature>
<dbReference type="GO" id="GO:0009252">
    <property type="term" value="P:peptidoglycan biosynthetic process"/>
    <property type="evidence" value="ECO:0007669"/>
    <property type="project" value="UniProtKB-UniRule"/>
</dbReference>
<dbReference type="InterPro" id="IPR013221">
    <property type="entry name" value="Mur_ligase_cen"/>
</dbReference>
<evidence type="ECO:0000313" key="18">
    <source>
        <dbReference type="Proteomes" id="UP001214094"/>
    </source>
</evidence>
<dbReference type="Gene3D" id="3.40.1390.10">
    <property type="entry name" value="MurE/MurF, N-terminal domain"/>
    <property type="match status" value="1"/>
</dbReference>
<dbReference type="InterPro" id="IPR051046">
    <property type="entry name" value="MurCDEF_CellWall_CoF430Synth"/>
</dbReference>
<dbReference type="AlphaFoldDB" id="A0A9Q8Y4S8"/>
<comment type="subcellular location">
    <subcellularLocation>
        <location evidence="10 11">Cytoplasm</location>
    </subcellularLocation>
</comment>
<evidence type="ECO:0000256" key="5">
    <source>
        <dbReference type="ARBA" id="ARBA00022840"/>
    </source>
</evidence>
<dbReference type="HAMAP" id="MF_02019">
    <property type="entry name" value="MurF"/>
    <property type="match status" value="1"/>
</dbReference>
<keyword evidence="3 10" id="KW-0132">Cell division</keyword>
<dbReference type="Pfam" id="PF08245">
    <property type="entry name" value="Mur_ligase_M"/>
    <property type="match status" value="1"/>
</dbReference>
<keyword evidence="8 10" id="KW-0131">Cell cycle</keyword>
<gene>
    <name evidence="10" type="primary">murF</name>
    <name evidence="15" type="ORF">NE863_11280</name>
    <name evidence="16" type="ORF">P4B07_11135</name>
</gene>
<evidence type="ECO:0000256" key="7">
    <source>
        <dbReference type="ARBA" id="ARBA00022984"/>
    </source>
</evidence>
<dbReference type="KEGG" id="eah:FA04_10950"/>
<comment type="similarity">
    <text evidence="10">Belongs to the MurCDEF family. MurF subfamily.</text>
</comment>
<dbReference type="SUPFAM" id="SSF63418">
    <property type="entry name" value="MurE/MurF N-terminal domain"/>
    <property type="match status" value="1"/>
</dbReference>
<proteinExistence type="inferred from homology"/>
<dbReference type="GO" id="GO:0008360">
    <property type="term" value="P:regulation of cell shape"/>
    <property type="evidence" value="ECO:0007669"/>
    <property type="project" value="UniProtKB-KW"/>
</dbReference>
<keyword evidence="1 10" id="KW-0963">Cytoplasm</keyword>
<evidence type="ECO:0000256" key="6">
    <source>
        <dbReference type="ARBA" id="ARBA00022960"/>
    </source>
</evidence>
<evidence type="ECO:0000259" key="12">
    <source>
        <dbReference type="Pfam" id="PF01225"/>
    </source>
</evidence>
<evidence type="ECO:0000256" key="11">
    <source>
        <dbReference type="RuleBase" id="RU004136"/>
    </source>
</evidence>
<dbReference type="InterPro" id="IPR005863">
    <property type="entry name" value="UDP-N-AcMur_synth"/>
</dbReference>
<dbReference type="Proteomes" id="UP001214094">
    <property type="component" value="Chromosome"/>
</dbReference>
<dbReference type="Pfam" id="PF01225">
    <property type="entry name" value="Mur_ligase"/>
    <property type="match status" value="1"/>
</dbReference>
<evidence type="ECO:0000313" key="17">
    <source>
        <dbReference type="Proteomes" id="UP001055460"/>
    </source>
</evidence>
<evidence type="ECO:0000256" key="4">
    <source>
        <dbReference type="ARBA" id="ARBA00022741"/>
    </source>
</evidence>
<organism evidence="15 17">
    <name type="scientific">Ensifer adhaerens</name>
    <name type="common">Sinorhizobium morelense</name>
    <dbReference type="NCBI Taxonomy" id="106592"/>
    <lineage>
        <taxon>Bacteria</taxon>
        <taxon>Pseudomonadati</taxon>
        <taxon>Pseudomonadota</taxon>
        <taxon>Alphaproteobacteria</taxon>
        <taxon>Hyphomicrobiales</taxon>
        <taxon>Rhizobiaceae</taxon>
        <taxon>Sinorhizobium/Ensifer group</taxon>
        <taxon>Ensifer</taxon>
    </lineage>
</organism>
<dbReference type="EC" id="6.3.2.10" evidence="10 11"/>
<keyword evidence="7 10" id="KW-0573">Peptidoglycan synthesis</keyword>
<dbReference type="GO" id="GO:0047480">
    <property type="term" value="F:UDP-N-acetylmuramoyl-tripeptide-D-alanyl-D-alanine ligase activity"/>
    <property type="evidence" value="ECO:0007669"/>
    <property type="project" value="UniProtKB-UniRule"/>
</dbReference>
<dbReference type="GO" id="GO:0005524">
    <property type="term" value="F:ATP binding"/>
    <property type="evidence" value="ECO:0007669"/>
    <property type="project" value="UniProtKB-UniRule"/>
</dbReference>
<dbReference type="Gene3D" id="3.40.1190.10">
    <property type="entry name" value="Mur-like, catalytic domain"/>
    <property type="match status" value="1"/>
</dbReference>
<dbReference type="InterPro" id="IPR035911">
    <property type="entry name" value="MurE/MurF_N"/>
</dbReference>
<dbReference type="SUPFAM" id="SSF53244">
    <property type="entry name" value="MurD-like peptide ligases, peptide-binding domain"/>
    <property type="match status" value="1"/>
</dbReference>
<dbReference type="PANTHER" id="PTHR43024:SF1">
    <property type="entry name" value="UDP-N-ACETYLMURAMOYL-TRIPEPTIDE--D-ALANYL-D-ALANINE LIGASE"/>
    <property type="match status" value="1"/>
</dbReference>
<comment type="catalytic activity">
    <reaction evidence="10 11">
        <text>D-alanyl-D-alanine + UDP-N-acetyl-alpha-D-muramoyl-L-alanyl-gamma-D-glutamyl-meso-2,6-diaminopimelate + ATP = UDP-N-acetyl-alpha-D-muramoyl-L-alanyl-gamma-D-glutamyl-meso-2,6-diaminopimeloyl-D-alanyl-D-alanine + ADP + phosphate + H(+)</text>
        <dbReference type="Rhea" id="RHEA:28374"/>
        <dbReference type="ChEBI" id="CHEBI:15378"/>
        <dbReference type="ChEBI" id="CHEBI:30616"/>
        <dbReference type="ChEBI" id="CHEBI:43474"/>
        <dbReference type="ChEBI" id="CHEBI:57822"/>
        <dbReference type="ChEBI" id="CHEBI:61386"/>
        <dbReference type="ChEBI" id="CHEBI:83905"/>
        <dbReference type="ChEBI" id="CHEBI:456216"/>
        <dbReference type="EC" id="6.3.2.10"/>
    </reaction>
</comment>
<dbReference type="NCBIfam" id="NF010693">
    <property type="entry name" value="PRK14093.1"/>
    <property type="match status" value="1"/>
</dbReference>
<evidence type="ECO:0000256" key="8">
    <source>
        <dbReference type="ARBA" id="ARBA00023306"/>
    </source>
</evidence>
<dbReference type="SUPFAM" id="SSF53623">
    <property type="entry name" value="MurD-like peptide ligases, catalytic domain"/>
    <property type="match status" value="1"/>
</dbReference>
<comment type="function">
    <text evidence="10 11">Involved in cell wall formation. Catalyzes the final step in the synthesis of UDP-N-acetylmuramoyl-pentapeptide, the precursor of murein.</text>
</comment>
<dbReference type="Pfam" id="PF02875">
    <property type="entry name" value="Mur_ligase_C"/>
    <property type="match status" value="1"/>
</dbReference>
<evidence type="ECO:0000259" key="13">
    <source>
        <dbReference type="Pfam" id="PF02875"/>
    </source>
</evidence>
<keyword evidence="4 10" id="KW-0547">Nucleotide-binding</keyword>
<sequence length="484" mass="50498">MNWLWTSSDLLAAMNGRPVGNLPEGISGISIDSRSIGKGEAFFAIKGDRVDGHDYAGIALANGAAVLVVSEGKLPALGRLNAPMIVVDDVLEAMIRLGCAARDRSAAKIIAVTGSVGKTTTKEMLRHVLQPQGRVHASVASFNNHWGVPLTLARMPEATDFGVFEIGMNHPGEIRPLTAMVRPHVAIVTSIAAAHLGNFESLDQIAEAKAEIFEGVVNGGHALIIHDSPQYKLLEDAAAAAGVSHIHSFGANPKAEFRLVEFSGGAEGSILWAGIGGRTLEVAIGAPGRHIAENAVAVLAAVKLAGGDLDYAASALATMQAETGRGRRHTLSIGGGTLKLIDESYNANPSSMRAAISLLRDSEPPVGGRRVAVLGDMLEMGEHAAEVHAALARPLIEAGITDVWLAGPLMAHLRDALPPEVSVIYRESVEDLKAYALAAVAPGDVVMVKSSKGTGCAKIVQALIESYPETQAEEYGAEGTEAEG</sequence>
<dbReference type="InterPro" id="IPR036615">
    <property type="entry name" value="Mur_ligase_C_dom_sf"/>
</dbReference>
<evidence type="ECO:0000313" key="15">
    <source>
        <dbReference type="EMBL" id="USJ21901.1"/>
    </source>
</evidence>
<dbReference type="GO" id="GO:0071555">
    <property type="term" value="P:cell wall organization"/>
    <property type="evidence" value="ECO:0007669"/>
    <property type="project" value="UniProtKB-KW"/>
</dbReference>
<dbReference type="InterPro" id="IPR000713">
    <property type="entry name" value="Mur_ligase_N"/>
</dbReference>
<evidence type="ECO:0000313" key="16">
    <source>
        <dbReference type="EMBL" id="WFP89132.1"/>
    </source>
</evidence>
<dbReference type="Gene3D" id="3.90.190.20">
    <property type="entry name" value="Mur ligase, C-terminal domain"/>
    <property type="match status" value="1"/>
</dbReference>
<dbReference type="GO" id="GO:0051301">
    <property type="term" value="P:cell division"/>
    <property type="evidence" value="ECO:0007669"/>
    <property type="project" value="UniProtKB-KW"/>
</dbReference>
<evidence type="ECO:0000256" key="2">
    <source>
        <dbReference type="ARBA" id="ARBA00022598"/>
    </source>
</evidence>
<dbReference type="GO" id="GO:0005737">
    <property type="term" value="C:cytoplasm"/>
    <property type="evidence" value="ECO:0007669"/>
    <property type="project" value="UniProtKB-SubCell"/>
</dbReference>
<dbReference type="EMBL" id="CP098807">
    <property type="protein sequence ID" value="USJ21901.1"/>
    <property type="molecule type" value="Genomic_DNA"/>
</dbReference>
<keyword evidence="9 10" id="KW-0961">Cell wall biogenesis/degradation</keyword>
<evidence type="ECO:0000259" key="14">
    <source>
        <dbReference type="Pfam" id="PF08245"/>
    </source>
</evidence>
<name>A0A9Q8Y4S8_ENSAD</name>
<comment type="pathway">
    <text evidence="10 11">Cell wall biogenesis; peptidoglycan biosynthesis.</text>
</comment>
<keyword evidence="2 10" id="KW-0436">Ligase</keyword>
<dbReference type="GeneID" id="29519677"/>
<dbReference type="EMBL" id="CP121308">
    <property type="protein sequence ID" value="WFP89132.1"/>
    <property type="molecule type" value="Genomic_DNA"/>
</dbReference>
<dbReference type="Proteomes" id="UP001055460">
    <property type="component" value="Chromosome"/>
</dbReference>
<keyword evidence="6 10" id="KW-0133">Cell shape</keyword>
<accession>A0A9Q8Y4S8</accession>
<protein>
    <recommendedName>
        <fullName evidence="10 11">UDP-N-acetylmuramoyl-tripeptide--D-alanyl-D-alanine ligase</fullName>
        <ecNumber evidence="10 11">6.3.2.10</ecNumber>
    </recommendedName>
    <alternativeName>
        <fullName evidence="10">D-alanyl-D-alanine-adding enzyme</fullName>
    </alternativeName>
</protein>
<dbReference type="NCBIfam" id="TIGR01143">
    <property type="entry name" value="murF"/>
    <property type="match status" value="1"/>
</dbReference>
<evidence type="ECO:0000256" key="1">
    <source>
        <dbReference type="ARBA" id="ARBA00022490"/>
    </source>
</evidence>
<feature type="domain" description="Mur ligase C-terminal" evidence="13">
    <location>
        <begin position="338"/>
        <end position="451"/>
    </location>
</feature>
<dbReference type="InterPro" id="IPR004101">
    <property type="entry name" value="Mur_ligase_C"/>
</dbReference>
<dbReference type="InterPro" id="IPR036565">
    <property type="entry name" value="Mur-like_cat_sf"/>
</dbReference>
<dbReference type="RefSeq" id="WP_034792439.1">
    <property type="nucleotide sequence ID" value="NZ_CAXURO020000001.1"/>
</dbReference>
<dbReference type="PANTHER" id="PTHR43024">
    <property type="entry name" value="UDP-N-ACETYLMURAMOYL-TRIPEPTIDE--D-ALANYL-D-ALANINE LIGASE"/>
    <property type="match status" value="1"/>
</dbReference>
<reference evidence="15" key="1">
    <citation type="submission" date="2022-06" db="EMBL/GenBank/DDBJ databases">
        <title>Physiological and biochemical characterization and genomic elucidation of a strain of the genus Ensifer adhaerens M8 that combines arsenic oxidation and chromium reduction.</title>
        <authorList>
            <person name="Li X."/>
            <person name="Yu c."/>
        </authorList>
    </citation>
    <scope>NUCLEOTIDE SEQUENCE</scope>
    <source>
        <strain evidence="15">M8</strain>
    </source>
</reference>
<keyword evidence="18" id="KW-1185">Reference proteome</keyword>
<feature type="domain" description="Mur ligase N-terminal catalytic" evidence="12">
    <location>
        <begin position="26"/>
        <end position="97"/>
    </location>
</feature>
<evidence type="ECO:0000256" key="3">
    <source>
        <dbReference type="ARBA" id="ARBA00022618"/>
    </source>
</evidence>
<evidence type="ECO:0000256" key="10">
    <source>
        <dbReference type="HAMAP-Rule" id="MF_02019"/>
    </source>
</evidence>
<dbReference type="OrthoDB" id="9801978at2"/>